<protein>
    <recommendedName>
        <fullName evidence="4">Extracellular membrane protein CFEM domain-containing protein</fullName>
    </recommendedName>
</protein>
<reference evidence="2 3" key="1">
    <citation type="journal article" date="2019" name="PLoS ONE">
        <title>Comparative genome analysis indicates high evolutionary potential of pathogenicity genes in Colletotrichum tanaceti.</title>
        <authorList>
            <person name="Lelwala R.V."/>
            <person name="Korhonen P.K."/>
            <person name="Young N.D."/>
            <person name="Scott J.B."/>
            <person name="Ades P.A."/>
            <person name="Gasser R.B."/>
            <person name="Taylor P.W.J."/>
        </authorList>
    </citation>
    <scope>NUCLEOTIDE SEQUENCE [LARGE SCALE GENOMIC DNA]</scope>
    <source>
        <strain evidence="2">BRIP57314</strain>
    </source>
</reference>
<name>A0A4U6XHS8_9PEZI</name>
<organism evidence="2 3">
    <name type="scientific">Colletotrichum tanaceti</name>
    <dbReference type="NCBI Taxonomy" id="1306861"/>
    <lineage>
        <taxon>Eukaryota</taxon>
        <taxon>Fungi</taxon>
        <taxon>Dikarya</taxon>
        <taxon>Ascomycota</taxon>
        <taxon>Pezizomycotina</taxon>
        <taxon>Sordariomycetes</taxon>
        <taxon>Hypocreomycetidae</taxon>
        <taxon>Glomerellales</taxon>
        <taxon>Glomerellaceae</taxon>
        <taxon>Colletotrichum</taxon>
        <taxon>Colletotrichum destructivum species complex</taxon>
    </lineage>
</organism>
<proteinExistence type="predicted"/>
<feature type="signal peptide" evidence="1">
    <location>
        <begin position="1"/>
        <end position="25"/>
    </location>
</feature>
<comment type="caution">
    <text evidence="2">The sequence shown here is derived from an EMBL/GenBank/DDBJ whole genome shotgun (WGS) entry which is preliminary data.</text>
</comment>
<accession>A0A4U6XHS8</accession>
<evidence type="ECO:0000313" key="2">
    <source>
        <dbReference type="EMBL" id="TKW54872.1"/>
    </source>
</evidence>
<evidence type="ECO:0000313" key="3">
    <source>
        <dbReference type="Proteomes" id="UP000310108"/>
    </source>
</evidence>
<dbReference type="AlphaFoldDB" id="A0A4U6XHS8"/>
<gene>
    <name evidence="2" type="ORF">CTA1_21</name>
</gene>
<dbReference type="EMBL" id="PJEX01000119">
    <property type="protein sequence ID" value="TKW54872.1"/>
    <property type="molecule type" value="Genomic_DNA"/>
</dbReference>
<dbReference type="Proteomes" id="UP000310108">
    <property type="component" value="Unassembled WGS sequence"/>
</dbReference>
<keyword evidence="1" id="KW-0732">Signal</keyword>
<feature type="chain" id="PRO_5020667419" description="Extracellular membrane protein CFEM domain-containing protein" evidence="1">
    <location>
        <begin position="26"/>
        <end position="150"/>
    </location>
</feature>
<evidence type="ECO:0000256" key="1">
    <source>
        <dbReference type="SAM" id="SignalP"/>
    </source>
</evidence>
<evidence type="ECO:0008006" key="4">
    <source>
        <dbReference type="Google" id="ProtNLM"/>
    </source>
</evidence>
<keyword evidence="3" id="KW-1185">Reference proteome</keyword>
<sequence length="150" mass="16978">MHPALPSYLAYHLFLLQQWPLFTWCFEVPDSANLSSWSLPSCFAPCMRMWCGDFLEYADLTNNTACICNEAAGKFFVDLVNTCLQDKSDCSNRDYWSVLPLPPPRPPSIRTNTHGALLHAIIANLVAPLVPWTETDLLNLSWIPRCAYTP</sequence>